<dbReference type="PATRIC" id="fig|442562.3.peg.4370"/>
<gene>
    <name evidence="2" type="ORF">Rumeso_04442</name>
</gene>
<comment type="caution">
    <text evidence="2">The sequence shown here is derived from an EMBL/GenBank/DDBJ whole genome shotgun (WGS) entry which is preliminary data.</text>
</comment>
<reference evidence="2 3" key="1">
    <citation type="submission" date="2013-02" db="EMBL/GenBank/DDBJ databases">
        <authorList>
            <person name="Fiebig A."/>
            <person name="Goeker M."/>
            <person name="Klenk H.-P.P."/>
        </authorList>
    </citation>
    <scope>NUCLEOTIDE SEQUENCE [LARGE SCALE GENOMIC DNA]</scope>
    <source>
        <strain evidence="2 3">DSM 19309</strain>
    </source>
</reference>
<feature type="compositionally biased region" description="Low complexity" evidence="1">
    <location>
        <begin position="157"/>
        <end position="172"/>
    </location>
</feature>
<dbReference type="Proteomes" id="UP000019666">
    <property type="component" value="Unassembled WGS sequence"/>
</dbReference>
<organism evidence="2 3">
    <name type="scientific">Rubellimicrobium mesophilum DSM 19309</name>
    <dbReference type="NCBI Taxonomy" id="442562"/>
    <lineage>
        <taxon>Bacteria</taxon>
        <taxon>Pseudomonadati</taxon>
        <taxon>Pseudomonadota</taxon>
        <taxon>Alphaproteobacteria</taxon>
        <taxon>Rhodobacterales</taxon>
        <taxon>Roseobacteraceae</taxon>
        <taxon>Rubellimicrobium</taxon>
    </lineage>
</organism>
<sequence>MRSNEMTPYQTLTQPWRQAVAVWTVLAQAQTDFALRMMGLTAPRTVARRPSSVPVAVLPPVSEPVAEVPAEEEAPDHSAEVVPLRLVTEASAPAIAAATAPEVEALPEPEPEAAPFVAEEEPLAVLAEPAPQEDLVQATVQSFVEETAAAVAELRPEPATARPARRAASGTRRPGKIKRGS</sequence>
<feature type="region of interest" description="Disordered" evidence="1">
    <location>
        <begin position="153"/>
        <end position="181"/>
    </location>
</feature>
<accession>A0A017HI58</accession>
<keyword evidence="3" id="KW-1185">Reference proteome</keyword>
<dbReference type="HOGENOM" id="CLU_1488000_0_0_5"/>
<proteinExistence type="predicted"/>
<dbReference type="STRING" id="442562.Rumeso_04442"/>
<name>A0A017HI58_9RHOB</name>
<protein>
    <submittedName>
        <fullName evidence="2">Uncharacterized protein</fullName>
    </submittedName>
</protein>
<evidence type="ECO:0000256" key="1">
    <source>
        <dbReference type="SAM" id="MobiDB-lite"/>
    </source>
</evidence>
<dbReference type="AlphaFoldDB" id="A0A017HI58"/>
<evidence type="ECO:0000313" key="2">
    <source>
        <dbReference type="EMBL" id="EYD74000.1"/>
    </source>
</evidence>
<evidence type="ECO:0000313" key="3">
    <source>
        <dbReference type="Proteomes" id="UP000019666"/>
    </source>
</evidence>
<dbReference type="EMBL" id="AOSK01000125">
    <property type="protein sequence ID" value="EYD74000.1"/>
    <property type="molecule type" value="Genomic_DNA"/>
</dbReference>